<reference evidence="1 2" key="1">
    <citation type="journal article" date="2018" name="New Phytol.">
        <title>Phylogenomics of Endogonaceae and evolution of mycorrhizas within Mucoromycota.</title>
        <authorList>
            <person name="Chang Y."/>
            <person name="Desiro A."/>
            <person name="Na H."/>
            <person name="Sandor L."/>
            <person name="Lipzen A."/>
            <person name="Clum A."/>
            <person name="Barry K."/>
            <person name="Grigoriev I.V."/>
            <person name="Martin F.M."/>
            <person name="Stajich J.E."/>
            <person name="Smith M.E."/>
            <person name="Bonito G."/>
            <person name="Spatafora J.W."/>
        </authorList>
    </citation>
    <scope>NUCLEOTIDE SEQUENCE [LARGE SCALE GENOMIC DNA]</scope>
    <source>
        <strain evidence="1 2">AD002</strain>
    </source>
</reference>
<dbReference type="Proteomes" id="UP000274822">
    <property type="component" value="Unassembled WGS sequence"/>
</dbReference>
<dbReference type="Pfam" id="PF04484">
    <property type="entry name" value="QWRF"/>
    <property type="match status" value="1"/>
</dbReference>
<evidence type="ECO:0000313" key="2">
    <source>
        <dbReference type="Proteomes" id="UP000274822"/>
    </source>
</evidence>
<dbReference type="EMBL" id="RBNJ01015742">
    <property type="protein sequence ID" value="RUS24523.1"/>
    <property type="molecule type" value="Genomic_DNA"/>
</dbReference>
<accession>A0A433Q3X8</accession>
<sequence>FLRAIRHPGNDELWQTKDGLLLDAPLEDGPLTERELNSTFAIGSTGIPTSPDAADAIALDAPRKTLRRSLRLSGQHSSLLLGSTLAHDHGPADEQAVTEDEELVMLEARMMQWCFFNARAAHAFERQTEAAQQQLWTAWRALTKEREALYLAQRKWKVETDILGLEEALVTQITM</sequence>
<name>A0A433Q3X8_9FUNG</name>
<feature type="non-terminal residue" evidence="1">
    <location>
        <position position="1"/>
    </location>
</feature>
<protein>
    <submittedName>
        <fullName evidence="1">Uncharacterized protein</fullName>
    </submittedName>
</protein>
<comment type="caution">
    <text evidence="1">The sequence shown here is derived from an EMBL/GenBank/DDBJ whole genome shotgun (WGS) entry which is preliminary data.</text>
</comment>
<evidence type="ECO:0000313" key="1">
    <source>
        <dbReference type="EMBL" id="RUS24523.1"/>
    </source>
</evidence>
<keyword evidence="2" id="KW-1185">Reference proteome</keyword>
<dbReference type="InterPro" id="IPR007573">
    <property type="entry name" value="QWRF"/>
</dbReference>
<organism evidence="1 2">
    <name type="scientific">Jimgerdemannia flammicorona</name>
    <dbReference type="NCBI Taxonomy" id="994334"/>
    <lineage>
        <taxon>Eukaryota</taxon>
        <taxon>Fungi</taxon>
        <taxon>Fungi incertae sedis</taxon>
        <taxon>Mucoromycota</taxon>
        <taxon>Mucoromycotina</taxon>
        <taxon>Endogonomycetes</taxon>
        <taxon>Endogonales</taxon>
        <taxon>Endogonaceae</taxon>
        <taxon>Jimgerdemannia</taxon>
    </lineage>
</organism>
<proteinExistence type="predicted"/>
<dbReference type="AlphaFoldDB" id="A0A433Q3X8"/>
<gene>
    <name evidence="1" type="ORF">BC938DRAFT_473448</name>
</gene>